<accession>A0A0C9PUE9</accession>
<dbReference type="AlphaFoldDB" id="A0A0C9PUE9"/>
<evidence type="ECO:0000313" key="3">
    <source>
        <dbReference type="Proteomes" id="UP000032552"/>
    </source>
</evidence>
<sequence length="157" mass="17639">MTINIFQEFSRSLQEEGLTRKSLAARVHVTQAAISNWEARGIPNDKLIPVALAIGNDRFLNAVIEHQTGLRVFADDLDTDDPLVVYLHEKMAQKKFEESAERAESVLSKGRDHFTATDVNKIRSYIDSGESLVESLESLIGSLKSQIRPVEKVKAWM</sequence>
<dbReference type="GO" id="GO:0003677">
    <property type="term" value="F:DNA binding"/>
    <property type="evidence" value="ECO:0007669"/>
    <property type="project" value="InterPro"/>
</dbReference>
<protein>
    <recommendedName>
        <fullName evidence="1">HTH cro/C1-type domain-containing protein</fullName>
    </recommendedName>
</protein>
<dbReference type="PROSITE" id="PS50943">
    <property type="entry name" value="HTH_CROC1"/>
    <property type="match status" value="1"/>
</dbReference>
<comment type="caution">
    <text evidence="2">The sequence shown here is derived from an EMBL/GenBank/DDBJ whole genome shotgun (WGS) entry which is preliminary data.</text>
</comment>
<organism evidence="2 3">
    <name type="scientific">Lacticaseibacillus paracasei NRIC 0644</name>
    <dbReference type="NCBI Taxonomy" id="1435038"/>
    <lineage>
        <taxon>Bacteria</taxon>
        <taxon>Bacillati</taxon>
        <taxon>Bacillota</taxon>
        <taxon>Bacilli</taxon>
        <taxon>Lactobacillales</taxon>
        <taxon>Lactobacillaceae</taxon>
        <taxon>Lacticaseibacillus</taxon>
    </lineage>
</organism>
<dbReference type="SUPFAM" id="SSF47413">
    <property type="entry name" value="lambda repressor-like DNA-binding domains"/>
    <property type="match status" value="1"/>
</dbReference>
<dbReference type="Proteomes" id="UP000032552">
    <property type="component" value="Unassembled WGS sequence"/>
</dbReference>
<feature type="domain" description="HTH cro/C1-type" evidence="1">
    <location>
        <begin position="14"/>
        <end position="38"/>
    </location>
</feature>
<gene>
    <name evidence="2" type="ORF">LC0644_0228</name>
</gene>
<dbReference type="EMBL" id="BAYM01000009">
    <property type="protein sequence ID" value="GAN35639.1"/>
    <property type="molecule type" value="Genomic_DNA"/>
</dbReference>
<evidence type="ECO:0000259" key="1">
    <source>
        <dbReference type="PROSITE" id="PS50943"/>
    </source>
</evidence>
<dbReference type="InterPro" id="IPR001387">
    <property type="entry name" value="Cro/C1-type_HTH"/>
</dbReference>
<dbReference type="RefSeq" id="WP_045624655.1">
    <property type="nucleotide sequence ID" value="NZ_BAYM01000009.1"/>
</dbReference>
<dbReference type="InterPro" id="IPR010982">
    <property type="entry name" value="Lambda_DNA-bd_dom_sf"/>
</dbReference>
<name>A0A0C9PUE9_LACPA</name>
<evidence type="ECO:0000313" key="2">
    <source>
        <dbReference type="EMBL" id="GAN35639.1"/>
    </source>
</evidence>
<proteinExistence type="predicted"/>
<dbReference type="CDD" id="cd00093">
    <property type="entry name" value="HTH_XRE"/>
    <property type="match status" value="1"/>
</dbReference>
<reference evidence="3" key="1">
    <citation type="submission" date="2014-05" db="EMBL/GenBank/DDBJ databases">
        <title>Whole genome sequencing of Lactobacillus casei NRIC0644.</title>
        <authorList>
            <person name="Atarashi H."/>
            <person name="Yoshida Y."/>
            <person name="Fujimura S."/>
            <person name="Tanaka N."/>
            <person name="Shiwa Y."/>
            <person name="Yoshikawa H."/>
            <person name="Okada S."/>
            <person name="Nakagawa J."/>
        </authorList>
    </citation>
    <scope>NUCLEOTIDE SEQUENCE [LARGE SCALE GENOMIC DNA]</scope>
    <source>
        <strain evidence="3">NRIC0644</strain>
    </source>
</reference>